<dbReference type="PROSITE" id="PS51318">
    <property type="entry name" value="TAT"/>
    <property type="match status" value="1"/>
</dbReference>
<dbReference type="PANTHER" id="PTHR30483">
    <property type="entry name" value="LEUCINE-SPECIFIC-BINDING PROTEIN"/>
    <property type="match status" value="1"/>
</dbReference>
<dbReference type="Proteomes" id="UP000271590">
    <property type="component" value="Unassembled WGS sequence"/>
</dbReference>
<gene>
    <name evidence="7" type="ORF">EH244_29480</name>
</gene>
<protein>
    <submittedName>
        <fullName evidence="7">ABC transporter substrate-binding protein</fullName>
    </submittedName>
</protein>
<dbReference type="Pfam" id="PF13458">
    <property type="entry name" value="Peripla_BP_6"/>
    <property type="match status" value="1"/>
</dbReference>
<feature type="signal peptide" evidence="5">
    <location>
        <begin position="1"/>
        <end position="32"/>
    </location>
</feature>
<evidence type="ECO:0000313" key="8">
    <source>
        <dbReference type="Proteomes" id="UP000271590"/>
    </source>
</evidence>
<evidence type="ECO:0000256" key="2">
    <source>
        <dbReference type="ARBA" id="ARBA00022448"/>
    </source>
</evidence>
<dbReference type="PRINTS" id="PR00337">
    <property type="entry name" value="LEUILEVALBP"/>
</dbReference>
<evidence type="ECO:0000259" key="6">
    <source>
        <dbReference type="Pfam" id="PF13458"/>
    </source>
</evidence>
<dbReference type="InterPro" id="IPR000709">
    <property type="entry name" value="Leu_Ile_Val-bd"/>
</dbReference>
<dbReference type="InterPro" id="IPR028081">
    <property type="entry name" value="Leu-bd"/>
</dbReference>
<evidence type="ECO:0000256" key="1">
    <source>
        <dbReference type="ARBA" id="ARBA00010062"/>
    </source>
</evidence>
<evidence type="ECO:0000256" key="3">
    <source>
        <dbReference type="ARBA" id="ARBA00022729"/>
    </source>
</evidence>
<dbReference type="AlphaFoldDB" id="A0A3P3E423"/>
<comment type="caution">
    <text evidence="7">The sequence shown here is derived from an EMBL/GenBank/DDBJ whole genome shotgun (WGS) entry which is preliminary data.</text>
</comment>
<feature type="chain" id="PRO_5018242598" evidence="5">
    <location>
        <begin position="33"/>
        <end position="424"/>
    </location>
</feature>
<dbReference type="InterPro" id="IPR051010">
    <property type="entry name" value="BCAA_transport"/>
</dbReference>
<keyword evidence="3 5" id="KW-0732">Signal</keyword>
<dbReference type="SUPFAM" id="SSF53822">
    <property type="entry name" value="Periplasmic binding protein-like I"/>
    <property type="match status" value="1"/>
</dbReference>
<dbReference type="InterPro" id="IPR006311">
    <property type="entry name" value="TAT_signal"/>
</dbReference>
<keyword evidence="4" id="KW-0029">Amino-acid transport</keyword>
<evidence type="ECO:0000256" key="4">
    <source>
        <dbReference type="ARBA" id="ARBA00022970"/>
    </source>
</evidence>
<dbReference type="PANTHER" id="PTHR30483:SF6">
    <property type="entry name" value="PERIPLASMIC BINDING PROTEIN OF ABC TRANSPORTER FOR NATURAL AMINO ACIDS"/>
    <property type="match status" value="1"/>
</dbReference>
<accession>A0A3P3E423</accession>
<reference evidence="7 8" key="1">
    <citation type="submission" date="2018-11" db="EMBL/GenBank/DDBJ databases">
        <title>The genome of Variovorax sp T529.</title>
        <authorList>
            <person name="Gao J."/>
        </authorList>
    </citation>
    <scope>NUCLEOTIDE SEQUENCE [LARGE SCALE GENOMIC DNA]</scope>
    <source>
        <strain evidence="7 8">T529</strain>
    </source>
</reference>
<dbReference type="EMBL" id="RQXU01000032">
    <property type="protein sequence ID" value="RRH81197.1"/>
    <property type="molecule type" value="Genomic_DNA"/>
</dbReference>
<evidence type="ECO:0000313" key="7">
    <source>
        <dbReference type="EMBL" id="RRH81197.1"/>
    </source>
</evidence>
<feature type="domain" description="Leucine-binding protein" evidence="6">
    <location>
        <begin position="36"/>
        <end position="377"/>
    </location>
</feature>
<dbReference type="CDD" id="cd06337">
    <property type="entry name" value="PBP1_ABC_ligand_binding-like"/>
    <property type="match status" value="1"/>
</dbReference>
<evidence type="ECO:0000256" key="5">
    <source>
        <dbReference type="SAM" id="SignalP"/>
    </source>
</evidence>
<dbReference type="RefSeq" id="WP_124961836.1">
    <property type="nucleotide sequence ID" value="NZ_RQXU01000032.1"/>
</dbReference>
<keyword evidence="2" id="KW-0813">Transport</keyword>
<dbReference type="InterPro" id="IPR028082">
    <property type="entry name" value="Peripla_BP_I"/>
</dbReference>
<dbReference type="Gene3D" id="3.40.50.2300">
    <property type="match status" value="2"/>
</dbReference>
<comment type="similarity">
    <text evidence="1">Belongs to the leucine-binding protein family.</text>
</comment>
<organism evidence="7 8">
    <name type="scientific">Variovorax beijingensis</name>
    <dbReference type="NCBI Taxonomy" id="2496117"/>
    <lineage>
        <taxon>Bacteria</taxon>
        <taxon>Pseudomonadati</taxon>
        <taxon>Pseudomonadota</taxon>
        <taxon>Betaproteobacteria</taxon>
        <taxon>Burkholderiales</taxon>
        <taxon>Comamonadaceae</taxon>
        <taxon>Variovorax</taxon>
    </lineage>
</organism>
<dbReference type="GO" id="GO:0006865">
    <property type="term" value="P:amino acid transport"/>
    <property type="evidence" value="ECO:0007669"/>
    <property type="project" value="UniProtKB-KW"/>
</dbReference>
<sequence>MTPHARNRRLVLQGTAAAASAAALGLPGLAFGQEKPIKLGFVSPLTGPYALFGETDRYMVGKVSALLASSITTGGKTFPVEILVRDSQSNPNKAAELAGNLILKDKVQLMLPSCTSETINPVADQCELNGVPCLSTVQPWQSYFFSRGGKPDKPFEWTYHFFWGLEDIIAGFVAMWGTVPTNKKIGFLFERSTDGEAWANKEFGFPPAVTKAGYSFVTPPFFQPLTADFSPQIAEFKKAGVDIIAGITLPQDLKTFMAQCRQQGFKPKIVTVGKALLFPSAVEAMGDLGEGMSSEVWWTPTFPFKSSLTGETSAKIAADYEAASKKQWTQPLGYSHALWEVAIDVLKRSGKPHDPKAVRDAIRATDLTTVVGPVNWKGGPVANVGKTPVLGGQWVKGQKFKYELAIVDNSTAKIVPVAAKLKTL</sequence>
<name>A0A3P3E423_9BURK</name>
<proteinExistence type="inferred from homology"/>